<keyword evidence="1" id="KW-0812">Transmembrane</keyword>
<dbReference type="PANTHER" id="PTHR36927:SF1">
    <property type="entry name" value="MDO-LIKE PROTEIN"/>
    <property type="match status" value="1"/>
</dbReference>
<dbReference type="GO" id="GO:0016747">
    <property type="term" value="F:acyltransferase activity, transferring groups other than amino-acyl groups"/>
    <property type="evidence" value="ECO:0007669"/>
    <property type="project" value="InterPro"/>
</dbReference>
<sequence length="201" mass="23345">MKNCIYCGFENAKINNFCIECGQKNDFQILGIEETPSLNHRFNGLDALRGFAMVLGIVLHAALPYMNIGELWPSDSSSSDVIMVIFEFIHIWRMPLFFILAGFFANLVVSKKSWESWYQNRFLRIFLVAIIFIPVMSLTIPWIFAFGKTGGILFFYSNEGQPHHLWFLWHLIIIAIFVAILRSIYVQFLRLRKILNRIGLS</sequence>
<dbReference type="EMBL" id="UINC01199571">
    <property type="protein sequence ID" value="SVE18067.1"/>
    <property type="molecule type" value="Genomic_DNA"/>
</dbReference>
<evidence type="ECO:0000259" key="2">
    <source>
        <dbReference type="Pfam" id="PF01757"/>
    </source>
</evidence>
<dbReference type="InterPro" id="IPR050623">
    <property type="entry name" value="Glucan_succinyl_AcylTrfase"/>
</dbReference>
<feature type="transmembrane region" description="Helical" evidence="1">
    <location>
        <begin position="88"/>
        <end position="110"/>
    </location>
</feature>
<evidence type="ECO:0000313" key="3">
    <source>
        <dbReference type="EMBL" id="SVE18067.1"/>
    </source>
</evidence>
<accession>A0A383BD69</accession>
<organism evidence="3">
    <name type="scientific">marine metagenome</name>
    <dbReference type="NCBI Taxonomy" id="408172"/>
    <lineage>
        <taxon>unclassified sequences</taxon>
        <taxon>metagenomes</taxon>
        <taxon>ecological metagenomes</taxon>
    </lineage>
</organism>
<reference evidence="3" key="1">
    <citation type="submission" date="2018-05" db="EMBL/GenBank/DDBJ databases">
        <authorList>
            <person name="Lanie J.A."/>
            <person name="Ng W.-L."/>
            <person name="Kazmierczak K.M."/>
            <person name="Andrzejewski T.M."/>
            <person name="Davidsen T.M."/>
            <person name="Wayne K.J."/>
            <person name="Tettelin H."/>
            <person name="Glass J.I."/>
            <person name="Rusch D."/>
            <person name="Podicherti R."/>
            <person name="Tsui H.-C.T."/>
            <person name="Winkler M.E."/>
        </authorList>
    </citation>
    <scope>NUCLEOTIDE SEQUENCE</scope>
</reference>
<keyword evidence="1" id="KW-1133">Transmembrane helix</keyword>
<feature type="domain" description="Acyltransferase 3" evidence="2">
    <location>
        <begin position="43"/>
        <end position="192"/>
    </location>
</feature>
<dbReference type="AlphaFoldDB" id="A0A383BD69"/>
<keyword evidence="1" id="KW-0472">Membrane</keyword>
<dbReference type="Pfam" id="PF01757">
    <property type="entry name" value="Acyl_transf_3"/>
    <property type="match status" value="1"/>
</dbReference>
<dbReference type="PANTHER" id="PTHR36927">
    <property type="entry name" value="BLR4337 PROTEIN"/>
    <property type="match status" value="1"/>
</dbReference>
<protein>
    <recommendedName>
        <fullName evidence="2">Acyltransferase 3 domain-containing protein</fullName>
    </recommendedName>
</protein>
<proteinExistence type="predicted"/>
<dbReference type="InterPro" id="IPR002656">
    <property type="entry name" value="Acyl_transf_3_dom"/>
</dbReference>
<feature type="transmembrane region" description="Helical" evidence="1">
    <location>
        <begin position="165"/>
        <end position="185"/>
    </location>
</feature>
<evidence type="ECO:0000256" key="1">
    <source>
        <dbReference type="SAM" id="Phobius"/>
    </source>
</evidence>
<gene>
    <name evidence="3" type="ORF">METZ01_LOCUS470921</name>
</gene>
<feature type="non-terminal residue" evidence="3">
    <location>
        <position position="201"/>
    </location>
</feature>
<name>A0A383BD69_9ZZZZ</name>
<feature type="transmembrane region" description="Helical" evidence="1">
    <location>
        <begin position="122"/>
        <end position="145"/>
    </location>
</feature>
<feature type="transmembrane region" description="Helical" evidence="1">
    <location>
        <begin position="47"/>
        <end position="68"/>
    </location>
</feature>